<dbReference type="RefSeq" id="WP_000670074.1">
    <property type="nucleotide sequence ID" value="NZ_AKNX01000002.1"/>
</dbReference>
<dbReference type="PANTHER" id="PTHR43673">
    <property type="entry name" value="NAD(P)H NITROREDUCTASE YDGI-RELATED"/>
    <property type="match status" value="1"/>
</dbReference>
<dbReference type="AlphaFoldDB" id="I9ZEV5"/>
<comment type="similarity">
    <text evidence="1">Belongs to the nitroreductase family.</text>
</comment>
<accession>I9ZEV5</accession>
<dbReference type="InterPro" id="IPR000415">
    <property type="entry name" value="Nitroreductase-like"/>
</dbReference>
<dbReference type="EC" id="1.-.-.-" evidence="5"/>
<dbReference type="SUPFAM" id="SSF55469">
    <property type="entry name" value="FMN-dependent nitroreductase-like"/>
    <property type="match status" value="2"/>
</dbReference>
<evidence type="ECO:0000259" key="4">
    <source>
        <dbReference type="Pfam" id="PF00881"/>
    </source>
</evidence>
<evidence type="ECO:0000256" key="3">
    <source>
        <dbReference type="ARBA" id="ARBA00023002"/>
    </source>
</evidence>
<evidence type="ECO:0000256" key="2">
    <source>
        <dbReference type="ARBA" id="ARBA00022857"/>
    </source>
</evidence>
<comment type="caution">
    <text evidence="5">The sequence shown here is derived from an EMBL/GenBank/DDBJ whole genome shotgun (WGS) entry which is preliminary data.</text>
</comment>
<sequence>MKFLDQEKRRQLLNERHSCKMFDSHYEFSSEELEEIAEIARLSPSSYNTQPWHFVMVTNKDLKKQIAAHSYFNEEMIKSASALMVVCSLKPSELLPHGHYMQNLYPESYKVRVIPSFAQMLGVRFNHSMQKLESYILEQCYIAVGQICMGVSLMGLDSCISMQKLESYILEQCYIAVGQICMGVSLMGLDSCIIGGFDPLKVGEVLEQRINKPKIACLIALGKRVAEASQKSRKSKVDAITWL</sequence>
<feature type="domain" description="Nitroreductase" evidence="4">
    <location>
        <begin position="164"/>
        <end position="223"/>
    </location>
</feature>
<dbReference type="PATRIC" id="fig|992029.3.peg.1025"/>
<dbReference type="Pfam" id="PF00881">
    <property type="entry name" value="Nitroreductase"/>
    <property type="match status" value="2"/>
</dbReference>
<evidence type="ECO:0000313" key="6">
    <source>
        <dbReference type="Proteomes" id="UP000004074"/>
    </source>
</evidence>
<name>I9ZEV5_HELPX</name>
<protein>
    <submittedName>
        <fullName evidence="5">Oxygen-insensitive NADPH nitroreductase</fullName>
        <ecNumber evidence="5">1.-.-.-</ecNumber>
    </submittedName>
</protein>
<dbReference type="PANTHER" id="PTHR43673:SF10">
    <property type="entry name" value="NADH DEHYDROGENASE_NAD(P)H NITROREDUCTASE XCC3605-RELATED"/>
    <property type="match status" value="1"/>
</dbReference>
<keyword evidence="2" id="KW-0521">NADP</keyword>
<dbReference type="InterPro" id="IPR033878">
    <property type="entry name" value="NfsB-like"/>
</dbReference>
<keyword evidence="3 5" id="KW-0560">Oxidoreductase</keyword>
<dbReference type="Proteomes" id="UP000004074">
    <property type="component" value="Unassembled WGS sequence"/>
</dbReference>
<proteinExistence type="inferred from homology"/>
<dbReference type="EMBL" id="AKNX01000002">
    <property type="protein sequence ID" value="EJB34798.1"/>
    <property type="molecule type" value="Genomic_DNA"/>
</dbReference>
<reference evidence="5 6" key="1">
    <citation type="journal article" date="2013" name="Pathog. Dis.">
        <title>Genome sequences of 65 Helicobacter pylori strains isolated from asymptomatic individuals and patients with gastric cancer, peptic ulcer disease, or gastritis.</title>
        <authorList>
            <person name="Blanchard T.G."/>
            <person name="Czinn S.J."/>
            <person name="Correa P."/>
            <person name="Nakazawa T."/>
            <person name="Keelan M."/>
            <person name="Morningstar L."/>
            <person name="Santana-Cruz I."/>
            <person name="Maroo A."/>
            <person name="McCracken C."/>
            <person name="Shefchek K."/>
            <person name="Daugherty S."/>
            <person name="Song Y."/>
            <person name="Fraser C.M."/>
            <person name="Fricke W.F."/>
        </authorList>
    </citation>
    <scope>NUCLEOTIDE SEQUENCE [LARGE SCALE GENOMIC DNA]</scope>
    <source>
        <strain evidence="5 6">NQ4076</strain>
    </source>
</reference>
<evidence type="ECO:0000256" key="1">
    <source>
        <dbReference type="ARBA" id="ARBA00007118"/>
    </source>
</evidence>
<gene>
    <name evidence="5" type="primary">rdxA</name>
    <name evidence="5" type="ORF">HPNQ4076_1056</name>
</gene>
<dbReference type="InterPro" id="IPR029479">
    <property type="entry name" value="Nitroreductase"/>
</dbReference>
<organism evidence="5 6">
    <name type="scientific">Helicobacter pylori NQ4076</name>
    <dbReference type="NCBI Taxonomy" id="992029"/>
    <lineage>
        <taxon>Bacteria</taxon>
        <taxon>Pseudomonadati</taxon>
        <taxon>Campylobacterota</taxon>
        <taxon>Epsilonproteobacteria</taxon>
        <taxon>Campylobacterales</taxon>
        <taxon>Helicobacteraceae</taxon>
        <taxon>Helicobacter</taxon>
    </lineage>
</organism>
<dbReference type="GO" id="GO:0016491">
    <property type="term" value="F:oxidoreductase activity"/>
    <property type="evidence" value="ECO:0007669"/>
    <property type="project" value="UniProtKB-KW"/>
</dbReference>
<dbReference type="CDD" id="cd02149">
    <property type="entry name" value="NfsB-like"/>
    <property type="match status" value="1"/>
</dbReference>
<evidence type="ECO:0000313" key="5">
    <source>
        <dbReference type="EMBL" id="EJB34798.1"/>
    </source>
</evidence>
<feature type="domain" description="Nitroreductase" evidence="4">
    <location>
        <begin position="15"/>
        <end position="161"/>
    </location>
</feature>
<dbReference type="Gene3D" id="3.40.109.10">
    <property type="entry name" value="NADH Oxidase"/>
    <property type="match status" value="2"/>
</dbReference>